<evidence type="ECO:0000313" key="2">
    <source>
        <dbReference type="Proteomes" id="UP000619486"/>
    </source>
</evidence>
<gene>
    <name evidence="1" type="ORF">GCM10014713_54350</name>
</gene>
<reference evidence="1" key="2">
    <citation type="submission" date="2020-09" db="EMBL/GenBank/DDBJ databases">
        <authorList>
            <person name="Sun Q."/>
            <person name="Ohkuma M."/>
        </authorList>
    </citation>
    <scope>NUCLEOTIDE SEQUENCE</scope>
    <source>
        <strain evidence="1">JCM 3172</strain>
    </source>
</reference>
<sequence length="161" mass="15969">MTVLALPPPSLPPLPVPPVVVSRVRVTVGRGACVDNFGAGVGAWLRWPVSAVCVRVGAGEAGALAGVCVLRSAVAVAVGVGDGDGDGGVAGGVVGVVAVAVTDATGFGVFFVSSAATPMTAVHAAKRNSRPTQPPQPIPIFLPVLMPAGRWSAAPRTGDCW</sequence>
<keyword evidence="2" id="KW-1185">Reference proteome</keyword>
<proteinExistence type="predicted"/>
<protein>
    <submittedName>
        <fullName evidence="1">Uncharacterized protein</fullName>
    </submittedName>
</protein>
<name>A0A918HCL9_9ACTN</name>
<organism evidence="1 2">
    <name type="scientific">Streptomyces purpureus</name>
    <dbReference type="NCBI Taxonomy" id="1951"/>
    <lineage>
        <taxon>Bacteria</taxon>
        <taxon>Bacillati</taxon>
        <taxon>Actinomycetota</taxon>
        <taxon>Actinomycetes</taxon>
        <taxon>Kitasatosporales</taxon>
        <taxon>Streptomycetaceae</taxon>
        <taxon>Streptomyces</taxon>
    </lineage>
</organism>
<accession>A0A918HCL9</accession>
<comment type="caution">
    <text evidence="1">The sequence shown here is derived from an EMBL/GenBank/DDBJ whole genome shotgun (WGS) entry which is preliminary data.</text>
</comment>
<dbReference type="Proteomes" id="UP000619486">
    <property type="component" value="Unassembled WGS sequence"/>
</dbReference>
<reference evidence="1" key="1">
    <citation type="journal article" date="2014" name="Int. J. Syst. Evol. Microbiol.">
        <title>Complete genome sequence of Corynebacterium casei LMG S-19264T (=DSM 44701T), isolated from a smear-ripened cheese.</title>
        <authorList>
            <consortium name="US DOE Joint Genome Institute (JGI-PGF)"/>
            <person name="Walter F."/>
            <person name="Albersmeier A."/>
            <person name="Kalinowski J."/>
            <person name="Ruckert C."/>
        </authorList>
    </citation>
    <scope>NUCLEOTIDE SEQUENCE</scope>
    <source>
        <strain evidence="1">JCM 3172</strain>
    </source>
</reference>
<dbReference type="RefSeq" id="WP_189204192.1">
    <property type="nucleotide sequence ID" value="NZ_BMQQ01000026.1"/>
</dbReference>
<dbReference type="AlphaFoldDB" id="A0A918HCL9"/>
<dbReference type="EMBL" id="BMQQ01000026">
    <property type="protein sequence ID" value="GGT53595.1"/>
    <property type="molecule type" value="Genomic_DNA"/>
</dbReference>
<evidence type="ECO:0000313" key="1">
    <source>
        <dbReference type="EMBL" id="GGT53595.1"/>
    </source>
</evidence>